<comment type="caution">
    <text evidence="1">The sequence shown here is derived from an EMBL/GenBank/DDBJ whole genome shotgun (WGS) entry which is preliminary data.</text>
</comment>
<evidence type="ECO:0000313" key="2">
    <source>
        <dbReference type="EMBL" id="TGM30803.1"/>
    </source>
</evidence>
<name>A0A5F2C6U2_9LEPT</name>
<dbReference type="RefSeq" id="WP_135625674.1">
    <property type="nucleotide sequence ID" value="NZ_RQGU01000010.1"/>
</dbReference>
<dbReference type="EMBL" id="RQGU01000010">
    <property type="protein sequence ID" value="TGM30803.1"/>
    <property type="molecule type" value="Genomic_DNA"/>
</dbReference>
<keyword evidence="4" id="KW-1185">Reference proteome</keyword>
<evidence type="ECO:0000313" key="1">
    <source>
        <dbReference type="EMBL" id="TGM12742.1"/>
    </source>
</evidence>
<gene>
    <name evidence="1" type="ORF">EHQ81_12685</name>
    <name evidence="2" type="ORF">EHQ82_00525</name>
</gene>
<evidence type="ECO:0000313" key="4">
    <source>
        <dbReference type="Proteomes" id="UP000298057"/>
    </source>
</evidence>
<evidence type="ECO:0000313" key="3">
    <source>
        <dbReference type="Proteomes" id="UP000297832"/>
    </source>
</evidence>
<dbReference type="AlphaFoldDB" id="A0A5F2C6U2"/>
<sequence length="284" mass="32981">MMDVLPKELSDELKRRFESPVFGPIFITWAIWNFDALFQFFYEMGFEFENTDSLLKNLHAGLAYTRPLILGGVVAIVREPIERIVHYFVLFLKSIVDWLGQRAEWPNLEKRIIIIGKEKDRLQDSLNKSEELLKIFSSILNNENLNKFSKSLSLMEKYDIAFVSEDVKLGDFLTYNSDTKRYEILKGRHAVNGVIVYKFSADLAIIGLDGRFPLDIFNFETNQRVNGPYYYDIERRILRKTSSPNFSDPVNATLSDAYLSIVINSKEIGFSYLKKKLNVPFVIQ</sequence>
<reference evidence="1 3" key="2">
    <citation type="journal article" date="2019" name="PLoS Negl. Trop. Dis.">
        <title>Revisiting the worldwide diversity of Leptospira species in the environment.</title>
        <authorList>
            <person name="Vincent A.T."/>
            <person name="Schiettekatte O."/>
            <person name="Bourhy P."/>
            <person name="Veyrier F.J."/>
            <person name="Picardeau M."/>
        </authorList>
    </citation>
    <scope>NUCLEOTIDE SEQUENCE [LARGE SCALE GENOMIC DNA]</scope>
    <source>
        <strain evidence="1 3">201702405</strain>
        <strain evidence="2">201702406</strain>
    </source>
</reference>
<protein>
    <submittedName>
        <fullName evidence="1">Uncharacterized protein</fullName>
    </submittedName>
</protein>
<organism evidence="1 3">
    <name type="scientific">Leptospira selangorensis</name>
    <dbReference type="NCBI Taxonomy" id="2484982"/>
    <lineage>
        <taxon>Bacteria</taxon>
        <taxon>Pseudomonadati</taxon>
        <taxon>Spirochaetota</taxon>
        <taxon>Spirochaetia</taxon>
        <taxon>Leptospirales</taxon>
        <taxon>Leptospiraceae</taxon>
        <taxon>Leptospira</taxon>
    </lineage>
</organism>
<dbReference type="EMBL" id="RQGV01000016">
    <property type="protein sequence ID" value="TGM12742.1"/>
    <property type="molecule type" value="Genomic_DNA"/>
</dbReference>
<proteinExistence type="predicted"/>
<dbReference type="Proteomes" id="UP000297832">
    <property type="component" value="Unassembled WGS sequence"/>
</dbReference>
<accession>A0A5F2C6U2</accession>
<reference evidence="2" key="1">
    <citation type="submission" date="2018-10" db="EMBL/GenBank/DDBJ databases">
        <authorList>
            <person name="Vincent A.T."/>
            <person name="Schiettekatte O."/>
            <person name="Bourhy P."/>
            <person name="Veyrier F.J."/>
            <person name="Picardeau M."/>
        </authorList>
    </citation>
    <scope>NUCLEOTIDE SEQUENCE</scope>
    <source>
        <strain evidence="2">201702406</strain>
    </source>
</reference>
<dbReference type="Proteomes" id="UP000298057">
    <property type="component" value="Unassembled WGS sequence"/>
</dbReference>